<accession>A0ABS1DYE5</accession>
<proteinExistence type="predicted"/>
<dbReference type="InterPro" id="IPR016024">
    <property type="entry name" value="ARM-type_fold"/>
</dbReference>
<organism evidence="1 2">
    <name type="scientific">Rubrivivax gelatinosus</name>
    <name type="common">Rhodocyclus gelatinosus</name>
    <name type="synonym">Rhodopseudomonas gelatinosa</name>
    <dbReference type="NCBI Taxonomy" id="28068"/>
    <lineage>
        <taxon>Bacteria</taxon>
        <taxon>Pseudomonadati</taxon>
        <taxon>Pseudomonadota</taxon>
        <taxon>Betaproteobacteria</taxon>
        <taxon>Burkholderiales</taxon>
        <taxon>Sphaerotilaceae</taxon>
        <taxon>Rubrivivax</taxon>
    </lineage>
</organism>
<dbReference type="Proteomes" id="UP001041814">
    <property type="component" value="Unassembled WGS sequence"/>
</dbReference>
<reference evidence="1" key="1">
    <citation type="submission" date="2017-08" db="EMBL/GenBank/DDBJ databases">
        <authorList>
            <person name="Imhoff J.F."/>
            <person name="Rahn T."/>
            <person name="Kuenzel S."/>
            <person name="Neulinger S.C."/>
        </authorList>
    </citation>
    <scope>NUCLEOTIDE SEQUENCE</scope>
    <source>
        <strain evidence="1">IM 151</strain>
    </source>
</reference>
<comment type="caution">
    <text evidence="1">The sequence shown here is derived from an EMBL/GenBank/DDBJ whole genome shotgun (WGS) entry which is preliminary data.</text>
</comment>
<dbReference type="RefSeq" id="WP_200229205.1">
    <property type="nucleotide sequence ID" value="NZ_NRRT01000030.1"/>
</dbReference>
<reference evidence="1" key="2">
    <citation type="journal article" date="2020" name="Microorganisms">
        <title>Osmotic Adaptation and Compatible Solute Biosynthesis of Phototrophic Bacteria as Revealed from Genome Analyses.</title>
        <authorList>
            <person name="Imhoff J.F."/>
            <person name="Rahn T."/>
            <person name="Kunzel S."/>
            <person name="Keller A."/>
            <person name="Neulinger S.C."/>
        </authorList>
    </citation>
    <scope>NUCLEOTIDE SEQUENCE</scope>
    <source>
        <strain evidence="1">IM 151</strain>
    </source>
</reference>
<keyword evidence="1" id="KW-0456">Lyase</keyword>
<dbReference type="EMBL" id="NRRU01000098">
    <property type="protein sequence ID" value="MBK1715116.1"/>
    <property type="molecule type" value="Genomic_DNA"/>
</dbReference>
<evidence type="ECO:0000313" key="1">
    <source>
        <dbReference type="EMBL" id="MBK1715116.1"/>
    </source>
</evidence>
<gene>
    <name evidence="1" type="ORF">CKO43_20360</name>
</gene>
<keyword evidence="2" id="KW-1185">Reference proteome</keyword>
<evidence type="ECO:0000313" key="2">
    <source>
        <dbReference type="Proteomes" id="UP001041814"/>
    </source>
</evidence>
<dbReference type="Pfam" id="PF13646">
    <property type="entry name" value="HEAT_2"/>
    <property type="match status" value="2"/>
</dbReference>
<dbReference type="GO" id="GO:0016829">
    <property type="term" value="F:lyase activity"/>
    <property type="evidence" value="ECO:0007669"/>
    <property type="project" value="UniProtKB-KW"/>
</dbReference>
<name>A0ABS1DYE5_RUBGE</name>
<dbReference type="InterPro" id="IPR011989">
    <property type="entry name" value="ARM-like"/>
</dbReference>
<dbReference type="SUPFAM" id="SSF48371">
    <property type="entry name" value="ARM repeat"/>
    <property type="match status" value="1"/>
</dbReference>
<protein>
    <submittedName>
        <fullName evidence="1">PBS lyase</fullName>
    </submittedName>
</protein>
<dbReference type="Gene3D" id="1.25.10.10">
    <property type="entry name" value="Leucine-rich Repeat Variant"/>
    <property type="match status" value="1"/>
</dbReference>
<sequence>MALKKPGDSAALRPIEMREYPRDLDGLVAQLSDADSGRRRWAARDLAQYPAAAAAVCARLAIETDASVRTVLFSSAARLGSPEVVQAMVQLLRSEEPGLRNGAIEVLAGLPAEVAPLIERLLQDTDSDVRIFTVNLLGELRHPQVPRWLDQVLLHDPEVNVVGAALEVLSEVGGTENLAALREVRRRFAGDAYIDFSAGLALERIEAA</sequence>